<keyword evidence="3" id="KW-1185">Reference proteome</keyword>
<dbReference type="InterPro" id="IPR004360">
    <property type="entry name" value="Glyas_Fos-R_dOase_dom"/>
</dbReference>
<dbReference type="Gene3D" id="3.30.720.120">
    <property type="match status" value="1"/>
</dbReference>
<gene>
    <name evidence="2" type="ORF">H8K55_06145</name>
</gene>
<dbReference type="Gene3D" id="3.30.720.110">
    <property type="match status" value="1"/>
</dbReference>
<protein>
    <submittedName>
        <fullName evidence="2">VOC family protein</fullName>
    </submittedName>
</protein>
<reference evidence="2 3" key="1">
    <citation type="submission" date="2020-08" db="EMBL/GenBank/DDBJ databases">
        <title>Novel species isolated from subtropical streams in China.</title>
        <authorList>
            <person name="Lu H."/>
        </authorList>
    </citation>
    <scope>NUCLEOTIDE SEQUENCE [LARGE SCALE GENOMIC DNA]</scope>
    <source>
        <strain evidence="2 3">LX15W</strain>
    </source>
</reference>
<dbReference type="InterPro" id="IPR037523">
    <property type="entry name" value="VOC_core"/>
</dbReference>
<dbReference type="RefSeq" id="WP_186941186.1">
    <property type="nucleotide sequence ID" value="NZ_JACOGA010000004.1"/>
</dbReference>
<dbReference type="SUPFAM" id="SSF54593">
    <property type="entry name" value="Glyoxalase/Bleomycin resistance protein/Dihydroxybiphenyl dioxygenase"/>
    <property type="match status" value="1"/>
</dbReference>
<organism evidence="2 3">
    <name type="scientific">Undibacterium flavidum</name>
    <dbReference type="NCBI Taxonomy" id="2762297"/>
    <lineage>
        <taxon>Bacteria</taxon>
        <taxon>Pseudomonadati</taxon>
        <taxon>Pseudomonadota</taxon>
        <taxon>Betaproteobacteria</taxon>
        <taxon>Burkholderiales</taxon>
        <taxon>Oxalobacteraceae</taxon>
        <taxon>Undibacterium</taxon>
    </lineage>
</organism>
<feature type="domain" description="VOC" evidence="1">
    <location>
        <begin position="3"/>
        <end position="120"/>
    </location>
</feature>
<dbReference type="EMBL" id="JACOGA010000004">
    <property type="protein sequence ID" value="MBC3873162.1"/>
    <property type="molecule type" value="Genomic_DNA"/>
</dbReference>
<evidence type="ECO:0000259" key="1">
    <source>
        <dbReference type="PROSITE" id="PS51819"/>
    </source>
</evidence>
<proteinExistence type="predicted"/>
<evidence type="ECO:0000313" key="3">
    <source>
        <dbReference type="Proteomes" id="UP000624279"/>
    </source>
</evidence>
<comment type="caution">
    <text evidence="2">The sequence shown here is derived from an EMBL/GenBank/DDBJ whole genome shotgun (WGS) entry which is preliminary data.</text>
</comment>
<dbReference type="InterPro" id="IPR026275">
    <property type="entry name" value="Glyoxalase/dOase/EhpR"/>
</dbReference>
<evidence type="ECO:0000313" key="2">
    <source>
        <dbReference type="EMBL" id="MBC3873162.1"/>
    </source>
</evidence>
<dbReference type="PROSITE" id="PS51819">
    <property type="entry name" value="VOC"/>
    <property type="match status" value="1"/>
</dbReference>
<dbReference type="Proteomes" id="UP000624279">
    <property type="component" value="Unassembled WGS sequence"/>
</dbReference>
<dbReference type="PIRSF" id="PIRSF039020">
    <property type="entry name" value="EhpR"/>
    <property type="match status" value="1"/>
</dbReference>
<sequence>MPHPNFILLYVESPTLSAQFYADLLGTKAIEASATFAMFALDSGVMLGLWAKHTVLPTAVAAAGSNELAFAVENNHLVDTMAQDWQERGIHLAQTPTVMDFGYTFVGLDPDGHRLRVFAPGSH</sequence>
<dbReference type="Pfam" id="PF00903">
    <property type="entry name" value="Glyoxalase"/>
    <property type="match status" value="1"/>
</dbReference>
<name>A0ABR6Y963_9BURK</name>
<dbReference type="InterPro" id="IPR029068">
    <property type="entry name" value="Glyas_Bleomycin-R_OHBP_Dase"/>
</dbReference>
<accession>A0ABR6Y963</accession>